<reference evidence="1 2" key="1">
    <citation type="submission" date="2019-12" db="EMBL/GenBank/DDBJ databases">
        <title>Chromosome-level assembly of the Caenorhabditis remanei genome.</title>
        <authorList>
            <person name="Teterina A.A."/>
            <person name="Willis J.H."/>
            <person name="Phillips P.C."/>
        </authorList>
    </citation>
    <scope>NUCLEOTIDE SEQUENCE [LARGE SCALE GENOMIC DNA]</scope>
    <source>
        <strain evidence="1 2">PX506</strain>
        <tissue evidence="1">Whole organism</tissue>
    </source>
</reference>
<proteinExistence type="predicted"/>
<gene>
    <name evidence="1" type="ORF">GCK72_025756</name>
</gene>
<dbReference type="Proteomes" id="UP000483820">
    <property type="component" value="Chromosome X"/>
</dbReference>
<dbReference type="GeneID" id="78777950"/>
<dbReference type="EMBL" id="WUAV01000006">
    <property type="protein sequence ID" value="KAF1749289.1"/>
    <property type="molecule type" value="Genomic_DNA"/>
</dbReference>
<evidence type="ECO:0000313" key="1">
    <source>
        <dbReference type="EMBL" id="KAF1749289.1"/>
    </source>
</evidence>
<protein>
    <submittedName>
        <fullName evidence="1">Uncharacterized protein</fullName>
    </submittedName>
</protein>
<comment type="caution">
    <text evidence="1">The sequence shown here is derived from an EMBL/GenBank/DDBJ whole genome shotgun (WGS) entry which is preliminary data.</text>
</comment>
<dbReference type="KEGG" id="crq:GCK72_025756"/>
<evidence type="ECO:0000313" key="2">
    <source>
        <dbReference type="Proteomes" id="UP000483820"/>
    </source>
</evidence>
<accession>A0A6A5G466</accession>
<dbReference type="CTD" id="78777950"/>
<dbReference type="RefSeq" id="XP_053580034.1">
    <property type="nucleotide sequence ID" value="XM_053736468.1"/>
</dbReference>
<sequence>MNWEGTETRKRERSVVVSLAKESHVAAFVGVEDVKELLNFGWDLLDSSGAVVFDEVVPNFFILGVEIKVLDNGLFLDWEDVALLQAVGFGAAEFSLKKIWTFDLINVKLTLKISMTSDVSNFPSLKSPTVSDLITASSSMYR</sequence>
<name>A0A6A5G466_CAERE</name>
<organism evidence="1 2">
    <name type="scientific">Caenorhabditis remanei</name>
    <name type="common">Caenorhabditis vulgaris</name>
    <dbReference type="NCBI Taxonomy" id="31234"/>
    <lineage>
        <taxon>Eukaryota</taxon>
        <taxon>Metazoa</taxon>
        <taxon>Ecdysozoa</taxon>
        <taxon>Nematoda</taxon>
        <taxon>Chromadorea</taxon>
        <taxon>Rhabditida</taxon>
        <taxon>Rhabditina</taxon>
        <taxon>Rhabditomorpha</taxon>
        <taxon>Rhabditoidea</taxon>
        <taxon>Rhabditidae</taxon>
        <taxon>Peloderinae</taxon>
        <taxon>Caenorhabditis</taxon>
    </lineage>
</organism>
<dbReference type="AlphaFoldDB" id="A0A6A5G466"/>